<dbReference type="EMBL" id="PKPP01002843">
    <property type="protein sequence ID" value="PWA72785.1"/>
    <property type="molecule type" value="Genomic_DNA"/>
</dbReference>
<dbReference type="Proteomes" id="UP000245207">
    <property type="component" value="Unassembled WGS sequence"/>
</dbReference>
<keyword evidence="12" id="KW-1185">Reference proteome</keyword>
<keyword evidence="5" id="KW-0677">Repeat</keyword>
<feature type="compositionally biased region" description="Low complexity" evidence="9">
    <location>
        <begin position="13"/>
        <end position="23"/>
    </location>
</feature>
<proteinExistence type="inferred from homology"/>
<feature type="region of interest" description="Disordered" evidence="9">
    <location>
        <begin position="1"/>
        <end position="24"/>
    </location>
</feature>
<evidence type="ECO:0000256" key="2">
    <source>
        <dbReference type="ARBA" id="ARBA00006445"/>
    </source>
</evidence>
<dbReference type="GO" id="GO:0010997">
    <property type="term" value="F:anaphase-promoting complex binding"/>
    <property type="evidence" value="ECO:0007669"/>
    <property type="project" value="InterPro"/>
</dbReference>
<reference evidence="11 12" key="1">
    <citation type="journal article" date="2018" name="Mol. Plant">
        <title>The genome of Artemisia annua provides insight into the evolution of Asteraceae family and artemisinin biosynthesis.</title>
        <authorList>
            <person name="Shen Q."/>
            <person name="Zhang L."/>
            <person name="Liao Z."/>
            <person name="Wang S."/>
            <person name="Yan T."/>
            <person name="Shi P."/>
            <person name="Liu M."/>
            <person name="Fu X."/>
            <person name="Pan Q."/>
            <person name="Wang Y."/>
            <person name="Lv Z."/>
            <person name="Lu X."/>
            <person name="Zhang F."/>
            <person name="Jiang W."/>
            <person name="Ma Y."/>
            <person name="Chen M."/>
            <person name="Hao X."/>
            <person name="Li L."/>
            <person name="Tang Y."/>
            <person name="Lv G."/>
            <person name="Zhou Y."/>
            <person name="Sun X."/>
            <person name="Brodelius P.E."/>
            <person name="Rose J.K.C."/>
            <person name="Tang K."/>
        </authorList>
    </citation>
    <scope>NUCLEOTIDE SEQUENCE [LARGE SCALE GENOMIC DNA]</scope>
    <source>
        <strain evidence="12">cv. Huhao1</strain>
        <tissue evidence="11">Leaf</tissue>
    </source>
</reference>
<dbReference type="PROSITE" id="PS50294">
    <property type="entry name" value="WD_REPEATS_REGION"/>
    <property type="match status" value="2"/>
</dbReference>
<evidence type="ECO:0000256" key="8">
    <source>
        <dbReference type="PROSITE-ProRule" id="PRU00221"/>
    </source>
</evidence>
<dbReference type="InterPro" id="IPR001680">
    <property type="entry name" value="WD40_rpt"/>
</dbReference>
<evidence type="ECO:0000256" key="6">
    <source>
        <dbReference type="ARBA" id="ARBA00022776"/>
    </source>
</evidence>
<dbReference type="FunFam" id="2.130.10.10:FF:000025">
    <property type="entry name" value="FIZZY-related 2 isoform 1"/>
    <property type="match status" value="1"/>
</dbReference>
<feature type="region of interest" description="Disordered" evidence="9">
    <location>
        <begin position="40"/>
        <end position="70"/>
    </location>
</feature>
<comment type="caution">
    <text evidence="11">The sequence shown here is derived from an EMBL/GenBank/DDBJ whole genome shotgun (WGS) entry which is preliminary data.</text>
</comment>
<keyword evidence="3 8" id="KW-0853">WD repeat</keyword>
<dbReference type="SUPFAM" id="SSF50978">
    <property type="entry name" value="WD40 repeat-like"/>
    <property type="match status" value="1"/>
</dbReference>
<feature type="domain" description="CDC20/Fizzy WD40" evidence="10">
    <location>
        <begin position="164"/>
        <end position="453"/>
    </location>
</feature>
<evidence type="ECO:0000313" key="12">
    <source>
        <dbReference type="Proteomes" id="UP000245207"/>
    </source>
</evidence>
<feature type="repeat" description="WD" evidence="8">
    <location>
        <begin position="292"/>
        <end position="333"/>
    </location>
</feature>
<feature type="compositionally biased region" description="Low complexity" evidence="9">
    <location>
        <begin position="53"/>
        <end position="70"/>
    </location>
</feature>
<dbReference type="GO" id="GO:0031145">
    <property type="term" value="P:anaphase-promoting complex-dependent catabolic process"/>
    <property type="evidence" value="ECO:0007669"/>
    <property type="project" value="TreeGrafter"/>
</dbReference>
<dbReference type="UniPathway" id="UPA00143"/>
<feature type="region of interest" description="Disordered" evidence="9">
    <location>
        <begin position="460"/>
        <end position="479"/>
    </location>
</feature>
<evidence type="ECO:0000256" key="5">
    <source>
        <dbReference type="ARBA" id="ARBA00022737"/>
    </source>
</evidence>
<feature type="repeat" description="WD" evidence="8">
    <location>
        <begin position="422"/>
        <end position="455"/>
    </location>
</feature>
<dbReference type="PROSITE" id="PS50082">
    <property type="entry name" value="WD_REPEATS_2"/>
    <property type="match status" value="3"/>
</dbReference>
<protein>
    <submittedName>
        <fullName evidence="11">FIZZY-related 2</fullName>
    </submittedName>
</protein>
<accession>A0A2U1NGY9</accession>
<dbReference type="AlphaFoldDB" id="A0A2U1NGY9"/>
<dbReference type="Pfam" id="PF24807">
    <property type="entry name" value="WD40_CDC20-Fz"/>
    <property type="match status" value="1"/>
</dbReference>
<dbReference type="GO" id="GO:0051301">
    <property type="term" value="P:cell division"/>
    <property type="evidence" value="ECO:0007669"/>
    <property type="project" value="UniProtKB-KW"/>
</dbReference>
<evidence type="ECO:0000259" key="10">
    <source>
        <dbReference type="Pfam" id="PF24807"/>
    </source>
</evidence>
<keyword evidence="6" id="KW-0498">Mitosis</keyword>
<keyword evidence="7" id="KW-0131">Cell cycle</keyword>
<evidence type="ECO:0000313" key="11">
    <source>
        <dbReference type="EMBL" id="PWA72785.1"/>
    </source>
</evidence>
<evidence type="ECO:0000256" key="3">
    <source>
        <dbReference type="ARBA" id="ARBA00022574"/>
    </source>
</evidence>
<organism evidence="11 12">
    <name type="scientific">Artemisia annua</name>
    <name type="common">Sweet wormwood</name>
    <dbReference type="NCBI Taxonomy" id="35608"/>
    <lineage>
        <taxon>Eukaryota</taxon>
        <taxon>Viridiplantae</taxon>
        <taxon>Streptophyta</taxon>
        <taxon>Embryophyta</taxon>
        <taxon>Tracheophyta</taxon>
        <taxon>Spermatophyta</taxon>
        <taxon>Magnoliopsida</taxon>
        <taxon>eudicotyledons</taxon>
        <taxon>Gunneridae</taxon>
        <taxon>Pentapetalae</taxon>
        <taxon>asterids</taxon>
        <taxon>campanulids</taxon>
        <taxon>Asterales</taxon>
        <taxon>Asteraceae</taxon>
        <taxon>Asteroideae</taxon>
        <taxon>Anthemideae</taxon>
        <taxon>Artemisiinae</taxon>
        <taxon>Artemisia</taxon>
    </lineage>
</organism>
<dbReference type="PROSITE" id="PS00678">
    <property type="entry name" value="WD_REPEATS_1"/>
    <property type="match status" value="1"/>
</dbReference>
<dbReference type="GO" id="GO:0016567">
    <property type="term" value="P:protein ubiquitination"/>
    <property type="evidence" value="ECO:0007669"/>
    <property type="project" value="UniProtKB-UniPathway"/>
</dbReference>
<feature type="repeat" description="WD" evidence="8">
    <location>
        <begin position="209"/>
        <end position="250"/>
    </location>
</feature>
<dbReference type="GO" id="GO:0005680">
    <property type="term" value="C:anaphase-promoting complex"/>
    <property type="evidence" value="ECO:0007669"/>
    <property type="project" value="TreeGrafter"/>
</dbReference>
<name>A0A2U1NGY9_ARTAN</name>
<dbReference type="SMART" id="SM00320">
    <property type="entry name" value="WD40"/>
    <property type="match status" value="6"/>
</dbReference>
<dbReference type="InterPro" id="IPR036322">
    <property type="entry name" value="WD40_repeat_dom_sf"/>
</dbReference>
<dbReference type="Gene3D" id="2.130.10.10">
    <property type="entry name" value="YVTN repeat-like/Quinoprotein amine dehydrogenase"/>
    <property type="match status" value="1"/>
</dbReference>
<dbReference type="GO" id="GO:1990757">
    <property type="term" value="F:ubiquitin ligase activator activity"/>
    <property type="evidence" value="ECO:0007669"/>
    <property type="project" value="TreeGrafter"/>
</dbReference>
<dbReference type="InterPro" id="IPR056150">
    <property type="entry name" value="WD40_CDC20-Fz"/>
</dbReference>
<dbReference type="PANTHER" id="PTHR19918:SF1">
    <property type="entry name" value="FIZZY-RELATED PROTEIN HOMOLOG"/>
    <property type="match status" value="1"/>
</dbReference>
<dbReference type="PANTHER" id="PTHR19918">
    <property type="entry name" value="CELL DIVISION CYCLE 20 CDC20 FIZZY -RELATED"/>
    <property type="match status" value="1"/>
</dbReference>
<dbReference type="STRING" id="35608.A0A2U1NGY9"/>
<comment type="pathway">
    <text evidence="1">Protein modification; protein ubiquitination.</text>
</comment>
<dbReference type="OrthoDB" id="10263272at2759"/>
<dbReference type="InterPro" id="IPR019775">
    <property type="entry name" value="WD40_repeat_CS"/>
</dbReference>
<dbReference type="GO" id="GO:1905786">
    <property type="term" value="P:positive regulation of anaphase-promoting complex-dependent catabolic process"/>
    <property type="evidence" value="ECO:0007669"/>
    <property type="project" value="TreeGrafter"/>
</dbReference>
<evidence type="ECO:0000256" key="4">
    <source>
        <dbReference type="ARBA" id="ARBA00022618"/>
    </source>
</evidence>
<keyword evidence="4" id="KW-0132">Cell division</keyword>
<evidence type="ECO:0000256" key="1">
    <source>
        <dbReference type="ARBA" id="ARBA00004906"/>
    </source>
</evidence>
<dbReference type="InterPro" id="IPR033010">
    <property type="entry name" value="Cdc20/Fizzy"/>
</dbReference>
<evidence type="ECO:0000256" key="7">
    <source>
        <dbReference type="ARBA" id="ARBA00023306"/>
    </source>
</evidence>
<dbReference type="InterPro" id="IPR015943">
    <property type="entry name" value="WD40/YVTN_repeat-like_dom_sf"/>
</dbReference>
<sequence length="479" mass="52382">MTNTNTDKNLKRPPSSYYHPSPSRTIYSDRFIPSRSASNFNLFNITTPPQTPPATSSSPSPNNTNNDETTSSSAAYTALLRKALFGSDLDLGGFSPGTPDKRGVFGNGGNVNRNIFRFKSETRVRIDGLDLFSGEEDVSVAGGGLVNSPVKAPRKVPRSPYKVLDAPALQDDFYLNLVDWSSHNVLAVGLGNCVYLWNACSSKVTKLCDLGNDDSVCSVGWAQRGTSLAVGTSNGKVQIWDAARCKRVRTMEGHRLRVGALAWSSSMLSSGSRDKSILLRDPRAQEDFVSKLSGHKSEVCGLKWSYDNRELASGGNDNRLFVWNQHSTQPVLKYCEHTAAVKAIAWSPHVHGLLASGGGTADRCIRFWNTTTNSHLSCMDTGSQVCNLVWSKNVNELVSTHGYSQNQIIVWRYPTMSKLATLTGHTYRVLYLAISPDGQTIVTGAGDETLRFWNVFPSPKSQNTESEIGASSFGRTHIR</sequence>
<evidence type="ECO:0000256" key="9">
    <source>
        <dbReference type="SAM" id="MobiDB-lite"/>
    </source>
</evidence>
<gene>
    <name evidence="11" type="ORF">CTI12_AA267640</name>
</gene>
<comment type="similarity">
    <text evidence="2">Belongs to the WD repeat CDC20/Fizzy family.</text>
</comment>